<evidence type="ECO:0000313" key="21">
    <source>
        <dbReference type="Proteomes" id="UP000472271"/>
    </source>
</evidence>
<dbReference type="PANTHER" id="PTHR11533">
    <property type="entry name" value="PROTEASE M1 ZINC METALLOPROTEASE"/>
    <property type="match status" value="1"/>
</dbReference>
<dbReference type="PANTHER" id="PTHR11533:SF259">
    <property type="entry name" value="AMINOPEPTIDASE"/>
    <property type="match status" value="1"/>
</dbReference>
<keyword evidence="7 16" id="KW-0378">Hydrolase</keyword>
<evidence type="ECO:0000256" key="4">
    <source>
        <dbReference type="ARBA" id="ARBA00022475"/>
    </source>
</evidence>
<keyword evidence="21" id="KW-1185">Reference proteome</keyword>
<evidence type="ECO:0000256" key="3">
    <source>
        <dbReference type="ARBA" id="ARBA00022438"/>
    </source>
</evidence>
<comment type="similarity">
    <text evidence="2 16">Belongs to the peptidase M1 family.</text>
</comment>
<feature type="active site" description="Proton acceptor" evidence="13">
    <location>
        <position position="381"/>
    </location>
</feature>
<sequence length="884" mass="101010">MSQSAVMSKTFAIIFAVLTASSITGMITMVIMYNTEIGEYNVTAPPTVPSTTPAPPPIMRLPTNLVPESYSVFLRVHLYTRIPHQVNVTSPNQTLLFDGNSTVFFYCDRPTRTIYLHSKDQTVENATVRNRDQNQAIPVLQPLKFHQDQSNFLEIMLEEELKEGQNYSLFVEFRGQVSENLEGLFLSTYHEGDPKDDGNSDTDRFLAATNLEPTDARRLFPCFDEPAMKAKFNVTIIHRKGTTALGNEAKQDFGVIEDDWEFTEFKSTEMMSTYLLAFTVSELNKADAFHSDISTYARPEATAAGYTAYADNITGYILSYYQDYFDITYKGKLDQVALPDLGVAGMENWGLITYQEGGVLYEEGVSSWLHKGDIATLIAHELAHQWFGNLVTMKWWNEVWLNEGFATFMSFMAVDRVDALHAAFEEDALASSHPLNPPQQQVQTTLEIIEMFDTLTYCKGAAVIRMLASVVGEEDFQRGIRMYLSQFQYKNVDQDDLWDNILKTWTLQTGFPVLTINTTSGDYSQKRFLFNQSSANRISLKHPNGVLRPAVSKEGEWILVNVNSTGYYRVNYDPDNWRRLLDQLATNPNMIPVINRGQLIDDTFNLARAKMVDVTLALNFTQFLSNEKEFLPWESAVRNLRYFVLMFDRSEVYGPMQFSFFFRYNQINAIQVACSNDLPECLEMVEDKFALWMKSTIDDNNNNNNNNNNKSTPICAPSSTARLWPLEEKTEWEFAWAKFQSSNISSEKEQLRAALSCTKTIWLLNRYLEYTLDPEKIRLMDVASTINYIAQNEAGQALAWNFIRAHWDYVSQLDGASLIEGVTSRFSTQFELEELEAFAAKYDLGSASRAVDQAIEQTRVNIRWVKENREKILEWFETAVDNAS</sequence>
<dbReference type="AlphaFoldDB" id="A0A672ZCZ4"/>
<dbReference type="GO" id="GO:0005886">
    <property type="term" value="C:plasma membrane"/>
    <property type="evidence" value="ECO:0007669"/>
    <property type="project" value="UniProtKB-SubCell"/>
</dbReference>
<dbReference type="Gene3D" id="1.10.390.10">
    <property type="entry name" value="Neutral Protease Domain 2"/>
    <property type="match status" value="1"/>
</dbReference>
<dbReference type="CDD" id="cd09601">
    <property type="entry name" value="M1_APN-Q_like"/>
    <property type="match status" value="1"/>
</dbReference>
<evidence type="ECO:0000259" key="17">
    <source>
        <dbReference type="Pfam" id="PF01433"/>
    </source>
</evidence>
<keyword evidence="8 14" id="KW-0862">Zinc</keyword>
<keyword evidence="4" id="KW-1003">Cell membrane</keyword>
<feature type="binding site" evidence="14">
    <location>
        <position position="380"/>
    </location>
    <ligand>
        <name>Zn(2+)</name>
        <dbReference type="ChEBI" id="CHEBI:29105"/>
        <note>catalytic</note>
    </ligand>
</feature>
<dbReference type="InterPro" id="IPR024571">
    <property type="entry name" value="ERAP1-like_C_dom"/>
</dbReference>
<evidence type="ECO:0000256" key="2">
    <source>
        <dbReference type="ARBA" id="ARBA00010136"/>
    </source>
</evidence>
<evidence type="ECO:0000256" key="15">
    <source>
        <dbReference type="PIRSR" id="PIRSR634016-4"/>
    </source>
</evidence>
<evidence type="ECO:0000256" key="5">
    <source>
        <dbReference type="ARBA" id="ARBA00022670"/>
    </source>
</evidence>
<protein>
    <recommendedName>
        <fullName evidence="16">Aminopeptidase</fullName>
        <ecNumber evidence="16">3.4.11.-</ecNumber>
    </recommendedName>
</protein>
<keyword evidence="6 14" id="KW-0479">Metal-binding</keyword>
<dbReference type="InterPro" id="IPR042097">
    <property type="entry name" value="Aminopeptidase_N-like_N_sf"/>
</dbReference>
<evidence type="ECO:0000256" key="14">
    <source>
        <dbReference type="PIRSR" id="PIRSR634016-3"/>
    </source>
</evidence>
<dbReference type="PRINTS" id="PR00756">
    <property type="entry name" value="ALADIPTASE"/>
</dbReference>
<evidence type="ECO:0000256" key="13">
    <source>
        <dbReference type="PIRSR" id="PIRSR634016-1"/>
    </source>
</evidence>
<dbReference type="InterPro" id="IPR050344">
    <property type="entry name" value="Peptidase_M1_aminopeptidases"/>
</dbReference>
<evidence type="ECO:0000256" key="9">
    <source>
        <dbReference type="ARBA" id="ARBA00023049"/>
    </source>
</evidence>
<dbReference type="GO" id="GO:0042277">
    <property type="term" value="F:peptide binding"/>
    <property type="evidence" value="ECO:0007669"/>
    <property type="project" value="TreeGrafter"/>
</dbReference>
<keyword evidence="16" id="KW-0812">Transmembrane</keyword>
<dbReference type="SUPFAM" id="SSF63737">
    <property type="entry name" value="Leukotriene A4 hydrolase N-terminal domain"/>
    <property type="match status" value="1"/>
</dbReference>
<dbReference type="Pfam" id="PF01433">
    <property type="entry name" value="Peptidase_M1"/>
    <property type="match status" value="1"/>
</dbReference>
<dbReference type="GO" id="GO:0006508">
    <property type="term" value="P:proteolysis"/>
    <property type="evidence" value="ECO:0007669"/>
    <property type="project" value="UniProtKB-KW"/>
</dbReference>
<evidence type="ECO:0000256" key="1">
    <source>
        <dbReference type="ARBA" id="ARBA00004236"/>
    </source>
</evidence>
<dbReference type="GO" id="GO:0070006">
    <property type="term" value="F:metalloaminopeptidase activity"/>
    <property type="evidence" value="ECO:0007669"/>
    <property type="project" value="TreeGrafter"/>
</dbReference>
<feature type="site" description="Transition state stabilizer" evidence="15">
    <location>
        <position position="457"/>
    </location>
</feature>
<dbReference type="Gene3D" id="2.60.40.1910">
    <property type="match status" value="1"/>
</dbReference>
<dbReference type="InterPro" id="IPR001930">
    <property type="entry name" value="Peptidase_M1"/>
</dbReference>
<keyword evidence="16" id="KW-1133">Transmembrane helix</keyword>
<organism evidence="20 21">
    <name type="scientific">Sphaeramia orbicularis</name>
    <name type="common">orbiculate cardinalfish</name>
    <dbReference type="NCBI Taxonomy" id="375764"/>
    <lineage>
        <taxon>Eukaryota</taxon>
        <taxon>Metazoa</taxon>
        <taxon>Chordata</taxon>
        <taxon>Craniata</taxon>
        <taxon>Vertebrata</taxon>
        <taxon>Euteleostomi</taxon>
        <taxon>Actinopterygii</taxon>
        <taxon>Neopterygii</taxon>
        <taxon>Teleostei</taxon>
        <taxon>Neoteleostei</taxon>
        <taxon>Acanthomorphata</taxon>
        <taxon>Gobiaria</taxon>
        <taxon>Kurtiformes</taxon>
        <taxon>Apogonoidei</taxon>
        <taxon>Apogonidae</taxon>
        <taxon>Apogoninae</taxon>
        <taxon>Sphaeramia</taxon>
    </lineage>
</organism>
<name>A0A672ZCZ4_9TELE</name>
<keyword evidence="5 16" id="KW-0645">Protease</keyword>
<feature type="domain" description="Peptidase M1 membrane alanine aminopeptidase" evidence="17">
    <location>
        <begin position="309"/>
        <end position="503"/>
    </location>
</feature>
<feature type="binding site" evidence="14">
    <location>
        <position position="384"/>
    </location>
    <ligand>
        <name>Zn(2+)</name>
        <dbReference type="ChEBI" id="CHEBI:29105"/>
        <note>catalytic</note>
    </ligand>
</feature>
<reference evidence="20" key="2">
    <citation type="submission" date="2025-09" db="UniProtKB">
        <authorList>
            <consortium name="Ensembl"/>
        </authorList>
    </citation>
    <scope>IDENTIFICATION</scope>
</reference>
<evidence type="ECO:0000256" key="10">
    <source>
        <dbReference type="ARBA" id="ARBA00023136"/>
    </source>
</evidence>
<keyword evidence="12" id="KW-0325">Glycoprotein</keyword>
<feature type="binding site" evidence="14">
    <location>
        <position position="403"/>
    </location>
    <ligand>
        <name>Zn(2+)</name>
        <dbReference type="ChEBI" id="CHEBI:29105"/>
        <note>catalytic</note>
    </ligand>
</feature>
<keyword evidence="3 16" id="KW-0031">Aminopeptidase</keyword>
<dbReference type="InterPro" id="IPR027268">
    <property type="entry name" value="Peptidase_M4/M1_CTD_sf"/>
</dbReference>
<accession>A0A672ZCZ4</accession>
<dbReference type="InterPro" id="IPR014782">
    <property type="entry name" value="Peptidase_M1_dom"/>
</dbReference>
<feature type="domain" description="Aminopeptidase N-like N-terminal" evidence="19">
    <location>
        <begin position="67"/>
        <end position="275"/>
    </location>
</feature>
<dbReference type="FunFam" id="1.25.50.20:FF:000001">
    <property type="entry name" value="Aminopeptidase"/>
    <property type="match status" value="1"/>
</dbReference>
<dbReference type="Proteomes" id="UP000472271">
    <property type="component" value="Unassembled WGS sequence"/>
</dbReference>
<evidence type="ECO:0000256" key="8">
    <source>
        <dbReference type="ARBA" id="ARBA00022833"/>
    </source>
</evidence>
<evidence type="ECO:0000256" key="16">
    <source>
        <dbReference type="RuleBase" id="RU364040"/>
    </source>
</evidence>
<dbReference type="GO" id="GO:0005737">
    <property type="term" value="C:cytoplasm"/>
    <property type="evidence" value="ECO:0007669"/>
    <property type="project" value="TreeGrafter"/>
</dbReference>
<feature type="transmembrane region" description="Helical" evidence="16">
    <location>
        <begin position="12"/>
        <end position="33"/>
    </location>
</feature>
<dbReference type="SUPFAM" id="SSF55486">
    <property type="entry name" value="Metalloproteases ('zincins'), catalytic domain"/>
    <property type="match status" value="1"/>
</dbReference>
<evidence type="ECO:0000256" key="12">
    <source>
        <dbReference type="ARBA" id="ARBA00023180"/>
    </source>
</evidence>
<evidence type="ECO:0000256" key="7">
    <source>
        <dbReference type="ARBA" id="ARBA00022801"/>
    </source>
</evidence>
<dbReference type="Ensembl" id="ENSSORT00005014771.1">
    <property type="protein sequence ID" value="ENSSORP00005014348.1"/>
    <property type="gene ID" value="ENSSORG00005007345.1"/>
</dbReference>
<dbReference type="InterPro" id="IPR034016">
    <property type="entry name" value="M1_APN-typ"/>
</dbReference>
<evidence type="ECO:0000256" key="6">
    <source>
        <dbReference type="ARBA" id="ARBA00022723"/>
    </source>
</evidence>
<dbReference type="GO" id="GO:0005615">
    <property type="term" value="C:extracellular space"/>
    <property type="evidence" value="ECO:0007669"/>
    <property type="project" value="TreeGrafter"/>
</dbReference>
<dbReference type="GO" id="GO:0008270">
    <property type="term" value="F:zinc ion binding"/>
    <property type="evidence" value="ECO:0007669"/>
    <property type="project" value="UniProtKB-UniRule"/>
</dbReference>
<keyword evidence="9 16" id="KW-0482">Metalloprotease</keyword>
<dbReference type="Gene3D" id="1.25.50.20">
    <property type="match status" value="1"/>
</dbReference>
<evidence type="ECO:0000259" key="18">
    <source>
        <dbReference type="Pfam" id="PF11838"/>
    </source>
</evidence>
<evidence type="ECO:0000259" key="19">
    <source>
        <dbReference type="Pfam" id="PF17900"/>
    </source>
</evidence>
<evidence type="ECO:0000256" key="11">
    <source>
        <dbReference type="ARBA" id="ARBA00023157"/>
    </source>
</evidence>
<proteinExistence type="inferred from homology"/>
<keyword evidence="10 16" id="KW-0472">Membrane</keyword>
<feature type="domain" description="ERAP1-like C-terminal" evidence="18">
    <location>
        <begin position="557"/>
        <end position="859"/>
    </location>
</feature>
<evidence type="ECO:0000313" key="20">
    <source>
        <dbReference type="Ensembl" id="ENSSORP00005014348.1"/>
    </source>
</evidence>
<dbReference type="GO" id="GO:0043171">
    <property type="term" value="P:peptide catabolic process"/>
    <property type="evidence" value="ECO:0007669"/>
    <property type="project" value="TreeGrafter"/>
</dbReference>
<dbReference type="Pfam" id="PF17900">
    <property type="entry name" value="Peptidase_M1_N"/>
    <property type="match status" value="1"/>
</dbReference>
<dbReference type="FunFam" id="1.10.390.10:FF:000006">
    <property type="entry name" value="Puromycin-sensitive aminopeptidase"/>
    <property type="match status" value="1"/>
</dbReference>
<dbReference type="Pfam" id="PF11838">
    <property type="entry name" value="ERAP1_C"/>
    <property type="match status" value="1"/>
</dbReference>
<comment type="cofactor">
    <cofactor evidence="14 16">
        <name>Zn(2+)</name>
        <dbReference type="ChEBI" id="CHEBI:29105"/>
    </cofactor>
    <text evidence="14 16">Binds 1 zinc ion per subunit.</text>
</comment>
<keyword evidence="11" id="KW-1015">Disulfide bond</keyword>
<reference evidence="20" key="1">
    <citation type="submission" date="2025-08" db="UniProtKB">
        <authorList>
            <consortium name="Ensembl"/>
        </authorList>
    </citation>
    <scope>IDENTIFICATION</scope>
</reference>
<comment type="subcellular location">
    <subcellularLocation>
        <location evidence="1">Cell membrane</location>
    </subcellularLocation>
</comment>
<dbReference type="InterPro" id="IPR045357">
    <property type="entry name" value="Aminopeptidase_N-like_N"/>
</dbReference>
<dbReference type="Gene3D" id="2.60.40.1730">
    <property type="entry name" value="tricorn interacting facor f3 domain"/>
    <property type="match status" value="1"/>
</dbReference>
<dbReference type="FunFam" id="2.60.40.1730:FF:000013">
    <property type="entry name" value="Aminopeptidase"/>
    <property type="match status" value="1"/>
</dbReference>
<dbReference type="EC" id="3.4.11.-" evidence="16"/>